<feature type="domain" description="Sortilin N-terminal" evidence="3">
    <location>
        <begin position="83"/>
        <end position="214"/>
    </location>
</feature>
<protein>
    <submittedName>
        <fullName evidence="4">Vacuolar protein sorting/targeting protein 10</fullName>
    </submittedName>
</protein>
<organism evidence="4 5">
    <name type="scientific">Thelohanellus kitauei</name>
    <name type="common">Myxosporean</name>
    <dbReference type="NCBI Taxonomy" id="669202"/>
    <lineage>
        <taxon>Eukaryota</taxon>
        <taxon>Metazoa</taxon>
        <taxon>Cnidaria</taxon>
        <taxon>Myxozoa</taxon>
        <taxon>Myxosporea</taxon>
        <taxon>Bivalvulida</taxon>
        <taxon>Platysporina</taxon>
        <taxon>Myxobolidae</taxon>
        <taxon>Thelohanellus</taxon>
    </lineage>
</organism>
<dbReference type="AlphaFoldDB" id="A0A0C2MGE7"/>
<dbReference type="InterPro" id="IPR036278">
    <property type="entry name" value="Sialidase_sf"/>
</dbReference>
<evidence type="ECO:0000313" key="5">
    <source>
        <dbReference type="Proteomes" id="UP000031668"/>
    </source>
</evidence>
<dbReference type="Pfam" id="PF15901">
    <property type="entry name" value="Sortilin_C"/>
    <property type="match status" value="1"/>
</dbReference>
<dbReference type="PANTHER" id="PTHR12106:SF27">
    <property type="entry name" value="SORTILIN-RELATED RECEPTOR"/>
    <property type="match status" value="1"/>
</dbReference>
<dbReference type="Pfam" id="PF15902">
    <property type="entry name" value="Sortilin-Vps10"/>
    <property type="match status" value="1"/>
</dbReference>
<dbReference type="GO" id="GO:0016020">
    <property type="term" value="C:membrane"/>
    <property type="evidence" value="ECO:0007669"/>
    <property type="project" value="TreeGrafter"/>
</dbReference>
<accession>A0A0C2MGE7</accession>
<dbReference type="EMBL" id="JWZT01005445">
    <property type="protein sequence ID" value="KII60766.1"/>
    <property type="molecule type" value="Genomic_DNA"/>
</dbReference>
<reference evidence="4 5" key="1">
    <citation type="journal article" date="2014" name="Genome Biol. Evol.">
        <title>The genome of the myxosporean Thelohanellus kitauei shows adaptations to nutrient acquisition within its fish host.</title>
        <authorList>
            <person name="Yang Y."/>
            <person name="Xiong J."/>
            <person name="Zhou Z."/>
            <person name="Huo F."/>
            <person name="Miao W."/>
            <person name="Ran C."/>
            <person name="Liu Y."/>
            <person name="Zhang J."/>
            <person name="Feng J."/>
            <person name="Wang M."/>
            <person name="Wang M."/>
            <person name="Wang L."/>
            <person name="Yao B."/>
        </authorList>
    </citation>
    <scope>NUCLEOTIDE SEQUENCE [LARGE SCALE GENOMIC DNA]</scope>
    <source>
        <strain evidence="4">Wuqing</strain>
    </source>
</reference>
<gene>
    <name evidence="4" type="ORF">RF11_11881</name>
</gene>
<evidence type="ECO:0000313" key="4">
    <source>
        <dbReference type="EMBL" id="KII60766.1"/>
    </source>
</evidence>
<evidence type="ECO:0000256" key="1">
    <source>
        <dbReference type="ARBA" id="ARBA00022737"/>
    </source>
</evidence>
<feature type="domain" description="Sortilin C-terminal" evidence="2">
    <location>
        <begin position="255"/>
        <end position="351"/>
    </location>
</feature>
<keyword evidence="1" id="KW-0677">Repeat</keyword>
<proteinExistence type="predicted"/>
<dbReference type="OrthoDB" id="5949766at2759"/>
<dbReference type="GO" id="GO:0006892">
    <property type="term" value="P:post-Golgi vesicle-mediated transport"/>
    <property type="evidence" value="ECO:0007669"/>
    <property type="project" value="TreeGrafter"/>
</dbReference>
<dbReference type="Proteomes" id="UP000031668">
    <property type="component" value="Unassembled WGS sequence"/>
</dbReference>
<keyword evidence="5" id="KW-1185">Reference proteome</keyword>
<dbReference type="CDD" id="cd15482">
    <property type="entry name" value="Sialidase_non-viral"/>
    <property type="match status" value="1"/>
</dbReference>
<dbReference type="GO" id="GO:0005794">
    <property type="term" value="C:Golgi apparatus"/>
    <property type="evidence" value="ECO:0007669"/>
    <property type="project" value="TreeGrafter"/>
</dbReference>
<dbReference type="Gene3D" id="2.120.10.10">
    <property type="match status" value="1"/>
</dbReference>
<name>A0A0C2MGE7_THEKT</name>
<sequence length="365" mass="42815">MSDKSVGVDLSPNMYEHFYLHGNLYIIALKNPGHLYVYTMNKYGQLFQLIGMLYSYGGYRRRCSFMVNPHLPNVIYANFQNDWGKVGTYVSFDNGKQFQPLELKDSSDCPENNCLINLNLQCDTDLIKNHFPDKWIVKFQGTYNKNGDTQSRIFFSFDGGKSWKMSESKIENLIILKRGSLMFGAEKLSGRISFSYDQGIHWYNTNLEDTNFIVINQLESQNNLGIAAINYNERNQIYSLFLFNFSRVICINVLMIDRTCYNEDFEVWYVPRYHENCYQGLAISYLRKKPSVMCIDNRTFHLPKIKSCPCSLEDFQWYHDGNHSEPNYYYKDNFCVLDSRSEFVEFFNTCRDGAIALNHLNGYER</sequence>
<evidence type="ECO:0000259" key="3">
    <source>
        <dbReference type="Pfam" id="PF15902"/>
    </source>
</evidence>
<evidence type="ECO:0000259" key="2">
    <source>
        <dbReference type="Pfam" id="PF15901"/>
    </source>
</evidence>
<dbReference type="PANTHER" id="PTHR12106">
    <property type="entry name" value="SORTILIN RELATED"/>
    <property type="match status" value="1"/>
</dbReference>
<dbReference type="SUPFAM" id="SSF50939">
    <property type="entry name" value="Sialidases"/>
    <property type="match status" value="2"/>
</dbReference>
<dbReference type="InterPro" id="IPR031778">
    <property type="entry name" value="Sortilin_N"/>
</dbReference>
<dbReference type="InterPro" id="IPR050310">
    <property type="entry name" value="VPS10-sortilin"/>
</dbReference>
<comment type="caution">
    <text evidence="4">The sequence shown here is derived from an EMBL/GenBank/DDBJ whole genome shotgun (WGS) entry which is preliminary data.</text>
</comment>
<dbReference type="InterPro" id="IPR031777">
    <property type="entry name" value="Sortilin_C"/>
</dbReference>